<dbReference type="AlphaFoldDB" id="A0A3B0XDG3"/>
<reference evidence="1" key="1">
    <citation type="submission" date="2018-06" db="EMBL/GenBank/DDBJ databases">
        <authorList>
            <person name="Zhirakovskaya E."/>
        </authorList>
    </citation>
    <scope>NUCLEOTIDE SEQUENCE</scope>
</reference>
<dbReference type="Pfam" id="PF00908">
    <property type="entry name" value="dTDP_sugar_isom"/>
    <property type="match status" value="1"/>
</dbReference>
<evidence type="ECO:0000313" key="1">
    <source>
        <dbReference type="EMBL" id="VAW65761.1"/>
    </source>
</evidence>
<dbReference type="EMBL" id="UOFI01000069">
    <property type="protein sequence ID" value="VAW65761.1"/>
    <property type="molecule type" value="Genomic_DNA"/>
</dbReference>
<gene>
    <name evidence="1" type="ORF">MNBD_GAMMA09-3282</name>
</gene>
<dbReference type="EC" id="5.1.3.13" evidence="1"/>
<dbReference type="SUPFAM" id="SSF51182">
    <property type="entry name" value="RmlC-like cupins"/>
    <property type="match status" value="1"/>
</dbReference>
<dbReference type="CDD" id="cd00438">
    <property type="entry name" value="cupin_RmlC"/>
    <property type="match status" value="1"/>
</dbReference>
<sequence length="186" mass="21007">MKITPAEIPEILIIEPDVYGDSRGFFMETWNQKIYAECGLDVDFVQDNYSRSEQGVLRGLHYQLEKPQGKLVRVSNGVVFDVAVDVRVGSPTFSQYCAIELSADNFKQLYIPPGFAHGFCVLSESADFIYKCTDFYAPEYEHGILWNDPAISIEWPATDFKISEKDANNKLLKDMSGQLPVYIGSL</sequence>
<dbReference type="InterPro" id="IPR011051">
    <property type="entry name" value="RmlC_Cupin_sf"/>
</dbReference>
<proteinExistence type="predicted"/>
<dbReference type="GO" id="GO:0000271">
    <property type="term" value="P:polysaccharide biosynthetic process"/>
    <property type="evidence" value="ECO:0007669"/>
    <property type="project" value="TreeGrafter"/>
</dbReference>
<name>A0A3B0XDG3_9ZZZZ</name>
<dbReference type="NCBIfam" id="TIGR01221">
    <property type="entry name" value="rmlC"/>
    <property type="match status" value="1"/>
</dbReference>
<dbReference type="GO" id="GO:0019305">
    <property type="term" value="P:dTDP-rhamnose biosynthetic process"/>
    <property type="evidence" value="ECO:0007669"/>
    <property type="project" value="TreeGrafter"/>
</dbReference>
<dbReference type="GO" id="GO:0008830">
    <property type="term" value="F:dTDP-4-dehydrorhamnose 3,5-epimerase activity"/>
    <property type="evidence" value="ECO:0007669"/>
    <property type="project" value="UniProtKB-EC"/>
</dbReference>
<keyword evidence="1" id="KW-0413">Isomerase</keyword>
<dbReference type="Gene3D" id="2.60.120.10">
    <property type="entry name" value="Jelly Rolls"/>
    <property type="match status" value="1"/>
</dbReference>
<protein>
    <submittedName>
        <fullName evidence="1">dTDP-4-dehydrorhamnose 3,5-epimerase</fullName>
        <ecNumber evidence="1">5.1.3.13</ecNumber>
    </submittedName>
</protein>
<organism evidence="1">
    <name type="scientific">hydrothermal vent metagenome</name>
    <dbReference type="NCBI Taxonomy" id="652676"/>
    <lineage>
        <taxon>unclassified sequences</taxon>
        <taxon>metagenomes</taxon>
        <taxon>ecological metagenomes</taxon>
    </lineage>
</organism>
<dbReference type="InterPro" id="IPR000888">
    <property type="entry name" value="RmlC-like"/>
</dbReference>
<accession>A0A3B0XDG3</accession>
<dbReference type="PANTHER" id="PTHR21047:SF2">
    <property type="entry name" value="THYMIDINE DIPHOSPHO-4-KETO-RHAMNOSE 3,5-EPIMERASE"/>
    <property type="match status" value="1"/>
</dbReference>
<dbReference type="InterPro" id="IPR014710">
    <property type="entry name" value="RmlC-like_jellyroll"/>
</dbReference>
<dbReference type="PANTHER" id="PTHR21047">
    <property type="entry name" value="DTDP-6-DEOXY-D-GLUCOSE-3,5 EPIMERASE"/>
    <property type="match status" value="1"/>
</dbReference>
<dbReference type="GO" id="GO:0005829">
    <property type="term" value="C:cytosol"/>
    <property type="evidence" value="ECO:0007669"/>
    <property type="project" value="TreeGrafter"/>
</dbReference>